<reference evidence="2" key="1">
    <citation type="journal article" date="2019" name="bioRxiv">
        <title>The Genome of the Zebra Mussel, Dreissena polymorpha: A Resource for Invasive Species Research.</title>
        <authorList>
            <person name="McCartney M.A."/>
            <person name="Auch B."/>
            <person name="Kono T."/>
            <person name="Mallez S."/>
            <person name="Zhang Y."/>
            <person name="Obille A."/>
            <person name="Becker A."/>
            <person name="Abrahante J.E."/>
            <person name="Garbe J."/>
            <person name="Badalamenti J.P."/>
            <person name="Herman A."/>
            <person name="Mangelson H."/>
            <person name="Liachko I."/>
            <person name="Sullivan S."/>
            <person name="Sone E.D."/>
            <person name="Koren S."/>
            <person name="Silverstein K.A.T."/>
            <person name="Beckman K.B."/>
            <person name="Gohl D.M."/>
        </authorList>
    </citation>
    <scope>NUCLEOTIDE SEQUENCE</scope>
    <source>
        <strain evidence="2">Duluth1</strain>
        <tissue evidence="2">Whole animal</tissue>
    </source>
</reference>
<name>A0A9D4N682_DREPO</name>
<accession>A0A9D4N682</accession>
<keyword evidence="3" id="KW-1185">Reference proteome</keyword>
<reference evidence="2" key="2">
    <citation type="submission" date="2020-11" db="EMBL/GenBank/DDBJ databases">
        <authorList>
            <person name="McCartney M.A."/>
            <person name="Auch B."/>
            <person name="Kono T."/>
            <person name="Mallez S."/>
            <person name="Becker A."/>
            <person name="Gohl D.M."/>
            <person name="Silverstein K.A.T."/>
            <person name="Koren S."/>
            <person name="Bechman K.B."/>
            <person name="Herman A."/>
            <person name="Abrahante J.E."/>
            <person name="Garbe J."/>
        </authorList>
    </citation>
    <scope>NUCLEOTIDE SEQUENCE</scope>
    <source>
        <strain evidence="2">Duluth1</strain>
        <tissue evidence="2">Whole animal</tissue>
    </source>
</reference>
<comment type="caution">
    <text evidence="2">The sequence shown here is derived from an EMBL/GenBank/DDBJ whole genome shotgun (WGS) entry which is preliminary data.</text>
</comment>
<organism evidence="2 3">
    <name type="scientific">Dreissena polymorpha</name>
    <name type="common">Zebra mussel</name>
    <name type="synonym">Mytilus polymorpha</name>
    <dbReference type="NCBI Taxonomy" id="45954"/>
    <lineage>
        <taxon>Eukaryota</taxon>
        <taxon>Metazoa</taxon>
        <taxon>Spiralia</taxon>
        <taxon>Lophotrochozoa</taxon>
        <taxon>Mollusca</taxon>
        <taxon>Bivalvia</taxon>
        <taxon>Autobranchia</taxon>
        <taxon>Heteroconchia</taxon>
        <taxon>Euheterodonta</taxon>
        <taxon>Imparidentia</taxon>
        <taxon>Neoheterodontei</taxon>
        <taxon>Myida</taxon>
        <taxon>Dreissenoidea</taxon>
        <taxon>Dreissenidae</taxon>
        <taxon>Dreissena</taxon>
    </lineage>
</organism>
<evidence type="ECO:0000313" key="3">
    <source>
        <dbReference type="Proteomes" id="UP000828390"/>
    </source>
</evidence>
<gene>
    <name evidence="2" type="ORF">DPMN_012650</name>
</gene>
<protein>
    <submittedName>
        <fullName evidence="2">Uncharacterized protein</fullName>
    </submittedName>
</protein>
<evidence type="ECO:0000313" key="2">
    <source>
        <dbReference type="EMBL" id="KAH3888611.1"/>
    </source>
</evidence>
<proteinExistence type="predicted"/>
<dbReference type="AlphaFoldDB" id="A0A9D4N682"/>
<dbReference type="EMBL" id="JAIWYP010000001">
    <property type="protein sequence ID" value="KAH3888611.1"/>
    <property type="molecule type" value="Genomic_DNA"/>
</dbReference>
<evidence type="ECO:0000256" key="1">
    <source>
        <dbReference type="SAM" id="MobiDB-lite"/>
    </source>
</evidence>
<sequence>MGWSYGAVPVVPGAVSVVPRAMPVLPGNSRFIPEVLNIFKLSRWSSGFPRFIPVVPGEAPLNPGRSRITHRRAPGKSETGPLP</sequence>
<feature type="region of interest" description="Disordered" evidence="1">
    <location>
        <begin position="59"/>
        <end position="83"/>
    </location>
</feature>
<dbReference type="Proteomes" id="UP000828390">
    <property type="component" value="Unassembled WGS sequence"/>
</dbReference>